<dbReference type="AlphaFoldDB" id="A0A6D2KKQ0"/>
<evidence type="ECO:0000313" key="2">
    <source>
        <dbReference type="Proteomes" id="UP000467841"/>
    </source>
</evidence>
<comment type="caution">
    <text evidence="1">The sequence shown here is derived from an EMBL/GenBank/DDBJ whole genome shotgun (WGS) entry which is preliminary data.</text>
</comment>
<dbReference type="EMBL" id="CACVBM020001396">
    <property type="protein sequence ID" value="CAA7048766.1"/>
    <property type="molecule type" value="Genomic_DNA"/>
</dbReference>
<dbReference type="Proteomes" id="UP000467841">
    <property type="component" value="Unassembled WGS sequence"/>
</dbReference>
<keyword evidence="2" id="KW-1185">Reference proteome</keyword>
<proteinExistence type="predicted"/>
<evidence type="ECO:0000313" key="1">
    <source>
        <dbReference type="EMBL" id="CAA7048766.1"/>
    </source>
</evidence>
<sequence length="144" mass="17377">MLYLVVIIRYRKLLMHNKLVAVRMLKKILIKQKRFEKILFEKMHNKLEAVRLLKKIRIQQRLLAEKQENFAQAQKILLEKIDIATKELIKYETEIAAPVPNNGSLTKKRKTNVMEARRRLRRLMDEDEFSLILHTIPYCRNRRP</sequence>
<organism evidence="1 2">
    <name type="scientific">Microthlaspi erraticum</name>
    <dbReference type="NCBI Taxonomy" id="1685480"/>
    <lineage>
        <taxon>Eukaryota</taxon>
        <taxon>Viridiplantae</taxon>
        <taxon>Streptophyta</taxon>
        <taxon>Embryophyta</taxon>
        <taxon>Tracheophyta</taxon>
        <taxon>Spermatophyta</taxon>
        <taxon>Magnoliopsida</taxon>
        <taxon>eudicotyledons</taxon>
        <taxon>Gunneridae</taxon>
        <taxon>Pentapetalae</taxon>
        <taxon>rosids</taxon>
        <taxon>malvids</taxon>
        <taxon>Brassicales</taxon>
        <taxon>Brassicaceae</taxon>
        <taxon>Coluteocarpeae</taxon>
        <taxon>Microthlaspi</taxon>
    </lineage>
</organism>
<gene>
    <name evidence="1" type="ORF">MERR_LOCUS36001</name>
</gene>
<protein>
    <submittedName>
        <fullName evidence="1">Uncharacterized protein</fullName>
    </submittedName>
</protein>
<name>A0A6D2KKQ0_9BRAS</name>
<accession>A0A6D2KKQ0</accession>
<reference evidence="1" key="1">
    <citation type="submission" date="2020-01" db="EMBL/GenBank/DDBJ databases">
        <authorList>
            <person name="Mishra B."/>
        </authorList>
    </citation>
    <scope>NUCLEOTIDE SEQUENCE [LARGE SCALE GENOMIC DNA]</scope>
</reference>